<reference evidence="10 11" key="1">
    <citation type="submission" date="2018-02" db="EMBL/GenBank/DDBJ databases">
        <title>Draft genome sequences of four Legionella pneumophila clinical strains isolated in Ontario.</title>
        <authorList>
            <person name="Fortuna A."/>
            <person name="Ramnarine R."/>
            <person name="Li A."/>
            <person name="Frantz C."/>
            <person name="Mallo G."/>
        </authorList>
    </citation>
    <scope>NUCLEOTIDE SEQUENCE [LARGE SCALE GENOMIC DNA]</scope>
    <source>
        <strain evidence="10 11">LG61</strain>
    </source>
</reference>
<dbReference type="GO" id="GO:0005829">
    <property type="term" value="C:cytosol"/>
    <property type="evidence" value="ECO:0007669"/>
    <property type="project" value="TreeGrafter"/>
</dbReference>
<dbReference type="InterPro" id="IPR014729">
    <property type="entry name" value="Rossmann-like_a/b/a_fold"/>
</dbReference>
<sequence length="519" mass="60109">MTNSKKYLLIPSIPTPNGRLHLGHIGGPFLSADILARYLRTRGHSAWIISGTDSFESYAAGKAEEEHRSPEETCNYYHPLIEEDLRLMGIQMDLFINPLKAPWKYLYQHWHHNIYNQLINNGTTLVIKEKFPWDENNQRYLSGYWLKGDCPICRKKTASYFCENCGAHFRPEELIQEDAFNQKEVENIFLKLPNGINLSSKGVSKEIQAIFHNYLERQNQILRLTTFCDWGLADPNDKTRTLFSYGFVFAYFLMIGEIAGQLIGINRNAFASDSDVITISSFGIDNSIPFLSSSIGISSACPQYKPFDYYLVNYFYYLDGNKFSTSRQHMIGVEDIITCKELSSDLVRLFLAAIDVRHQTGDFLTDEFIYYYNQTIDWLEELVITGIQNIAPPTVCDDFFKDELNELLKTQECALQPENYLPHLAVNAINHWIIQGKQLNQDSKHYFWWLKGLSLVIYPFMPNLGQTIWESLGYENSPRIKDFFALPLHSIQKNVPINRNRISQELMFIKEEHDDEIIA</sequence>
<dbReference type="Pfam" id="PF09334">
    <property type="entry name" value="tRNA-synt_1g"/>
    <property type="match status" value="1"/>
</dbReference>
<dbReference type="Gene3D" id="3.40.50.620">
    <property type="entry name" value="HUPs"/>
    <property type="match status" value="1"/>
</dbReference>
<dbReference type="OrthoDB" id="9810191at2"/>
<accession>A0A2S6EXP5</accession>
<comment type="similarity">
    <text evidence="1">Belongs to the class-I aminoacyl-tRNA synthetase family. MetG type 1 subfamily.</text>
</comment>
<dbReference type="EMBL" id="PQWY01000015">
    <property type="protein sequence ID" value="PPK29967.1"/>
    <property type="molecule type" value="Genomic_DNA"/>
</dbReference>
<feature type="domain" description="Methionyl/Leucyl tRNA synthetase" evidence="9">
    <location>
        <begin position="12"/>
        <end position="376"/>
    </location>
</feature>
<evidence type="ECO:0000256" key="1">
    <source>
        <dbReference type="ARBA" id="ARBA00008258"/>
    </source>
</evidence>
<evidence type="ECO:0000256" key="5">
    <source>
        <dbReference type="ARBA" id="ARBA00022840"/>
    </source>
</evidence>
<dbReference type="InterPro" id="IPR029038">
    <property type="entry name" value="MetRS_Zn"/>
</dbReference>
<dbReference type="InterPro" id="IPR023458">
    <property type="entry name" value="Met-tRNA_ligase_1"/>
</dbReference>
<dbReference type="SUPFAM" id="SSF47323">
    <property type="entry name" value="Anticodon-binding domain of a subclass of class I aminoacyl-tRNA synthetases"/>
    <property type="match status" value="1"/>
</dbReference>
<evidence type="ECO:0000259" key="9">
    <source>
        <dbReference type="Pfam" id="PF09334"/>
    </source>
</evidence>
<keyword evidence="2" id="KW-0963">Cytoplasm</keyword>
<dbReference type="AlphaFoldDB" id="A0A2S6EXP5"/>
<dbReference type="Proteomes" id="UP000239239">
    <property type="component" value="Unassembled WGS sequence"/>
</dbReference>
<keyword evidence="3 10" id="KW-0436">Ligase</keyword>
<evidence type="ECO:0000256" key="3">
    <source>
        <dbReference type="ARBA" id="ARBA00022598"/>
    </source>
</evidence>
<dbReference type="GO" id="GO:0005524">
    <property type="term" value="F:ATP binding"/>
    <property type="evidence" value="ECO:0007669"/>
    <property type="project" value="UniProtKB-KW"/>
</dbReference>
<evidence type="ECO:0000313" key="11">
    <source>
        <dbReference type="Proteomes" id="UP000239239"/>
    </source>
</evidence>
<organism evidence="10 11">
    <name type="scientific">Legionella pneumophila</name>
    <dbReference type="NCBI Taxonomy" id="446"/>
    <lineage>
        <taxon>Bacteria</taxon>
        <taxon>Pseudomonadati</taxon>
        <taxon>Pseudomonadota</taxon>
        <taxon>Gammaproteobacteria</taxon>
        <taxon>Legionellales</taxon>
        <taxon>Legionellaceae</taxon>
        <taxon>Legionella</taxon>
    </lineage>
</organism>
<comment type="caution">
    <text evidence="10">The sequence shown here is derived from an EMBL/GenBank/DDBJ whole genome shotgun (WGS) entry which is preliminary data.</text>
</comment>
<keyword evidence="5" id="KW-0067">ATP-binding</keyword>
<dbReference type="PANTHER" id="PTHR45765:SF1">
    <property type="entry name" value="METHIONINE--TRNA LIGASE, CYTOPLASMIC"/>
    <property type="match status" value="1"/>
</dbReference>
<dbReference type="InterPro" id="IPR009080">
    <property type="entry name" value="tRNAsynth_Ia_anticodon-bd"/>
</dbReference>
<dbReference type="InterPro" id="IPR001412">
    <property type="entry name" value="aa-tRNA-synth_I_CS"/>
</dbReference>
<name>A0A2S6EXP5_LEGPN</name>
<dbReference type="PROSITE" id="PS00178">
    <property type="entry name" value="AA_TRNA_LIGASE_I"/>
    <property type="match status" value="1"/>
</dbReference>
<evidence type="ECO:0000256" key="7">
    <source>
        <dbReference type="ARBA" id="ARBA00023146"/>
    </source>
</evidence>
<protein>
    <submittedName>
        <fullName evidence="10">Methionine--tRNA ligase</fullName>
    </submittedName>
</protein>
<evidence type="ECO:0000256" key="6">
    <source>
        <dbReference type="ARBA" id="ARBA00022917"/>
    </source>
</evidence>
<dbReference type="PANTHER" id="PTHR45765">
    <property type="entry name" value="METHIONINE--TRNA LIGASE"/>
    <property type="match status" value="1"/>
</dbReference>
<dbReference type="Gene3D" id="2.20.28.20">
    <property type="entry name" value="Methionyl-tRNA synthetase, Zn-domain"/>
    <property type="match status" value="1"/>
</dbReference>
<evidence type="ECO:0000256" key="4">
    <source>
        <dbReference type="ARBA" id="ARBA00022741"/>
    </source>
</evidence>
<dbReference type="GO" id="GO:0006431">
    <property type="term" value="P:methionyl-tRNA aminoacylation"/>
    <property type="evidence" value="ECO:0007669"/>
    <property type="project" value="TreeGrafter"/>
</dbReference>
<keyword evidence="4" id="KW-0547">Nucleotide-binding</keyword>
<dbReference type="RefSeq" id="WP_027229170.1">
    <property type="nucleotide sequence ID" value="NZ_CP017601.1"/>
</dbReference>
<comment type="catalytic activity">
    <reaction evidence="8">
        <text>tRNA(Met) + L-methionine + ATP = L-methionyl-tRNA(Met) + AMP + diphosphate</text>
        <dbReference type="Rhea" id="RHEA:13481"/>
        <dbReference type="Rhea" id="RHEA-COMP:9667"/>
        <dbReference type="Rhea" id="RHEA-COMP:9698"/>
        <dbReference type="ChEBI" id="CHEBI:30616"/>
        <dbReference type="ChEBI" id="CHEBI:33019"/>
        <dbReference type="ChEBI" id="CHEBI:57844"/>
        <dbReference type="ChEBI" id="CHEBI:78442"/>
        <dbReference type="ChEBI" id="CHEBI:78530"/>
        <dbReference type="ChEBI" id="CHEBI:456215"/>
        <dbReference type="EC" id="6.1.1.10"/>
    </reaction>
</comment>
<dbReference type="SUPFAM" id="SSF52374">
    <property type="entry name" value="Nucleotidylyl transferase"/>
    <property type="match status" value="1"/>
</dbReference>
<dbReference type="GO" id="GO:0004825">
    <property type="term" value="F:methionine-tRNA ligase activity"/>
    <property type="evidence" value="ECO:0007669"/>
    <property type="project" value="UniProtKB-EC"/>
</dbReference>
<gene>
    <name evidence="10" type="ORF">C3928_10025</name>
</gene>
<evidence type="ECO:0000256" key="8">
    <source>
        <dbReference type="ARBA" id="ARBA00047364"/>
    </source>
</evidence>
<dbReference type="NCBIfam" id="NF008863">
    <property type="entry name" value="PRK11893.2-5"/>
    <property type="match status" value="1"/>
</dbReference>
<proteinExistence type="inferred from homology"/>
<keyword evidence="6" id="KW-0648">Protein biosynthesis</keyword>
<keyword evidence="7" id="KW-0030">Aminoacyl-tRNA synthetase</keyword>
<evidence type="ECO:0000256" key="2">
    <source>
        <dbReference type="ARBA" id="ARBA00022490"/>
    </source>
</evidence>
<evidence type="ECO:0000313" key="10">
    <source>
        <dbReference type="EMBL" id="PPK29967.1"/>
    </source>
</evidence>
<dbReference type="InterPro" id="IPR015413">
    <property type="entry name" value="Methionyl/Leucyl_tRNA_Synth"/>
</dbReference>